<keyword evidence="1 5" id="KW-0699">rRNA-binding</keyword>
<evidence type="ECO:0000256" key="2">
    <source>
        <dbReference type="ARBA" id="ARBA00022884"/>
    </source>
</evidence>
<dbReference type="Gene3D" id="2.170.120.20">
    <property type="entry name" value="Ribosomal protein L25, beta domain"/>
    <property type="match status" value="1"/>
</dbReference>
<dbReference type="GO" id="GO:0022625">
    <property type="term" value="C:cytosolic large ribosomal subunit"/>
    <property type="evidence" value="ECO:0007669"/>
    <property type="project" value="TreeGrafter"/>
</dbReference>
<feature type="region of interest" description="Disordered" evidence="6">
    <location>
        <begin position="174"/>
        <end position="206"/>
    </location>
</feature>
<sequence length="206" mass="22621">MAVTLKVEERATRPRSLRNKLRHEGKIPAIVYGYQVESTPISVDDHELMRLLRENGANTVFSLDLNGKKVNTLIKETQSDTFTHALTHIEFLSVNMKETTEAETEIVLTGEAAGTKAGGVLTQTLYTVVVSATPDKLPDNIEVDVTELEIGQSLTIADLPKNDDYEVITDAEEQIASVQEAQEEPEADTEEPAEAAEPEVIGESEE</sequence>
<dbReference type="GO" id="GO:0003735">
    <property type="term" value="F:structural constituent of ribosome"/>
    <property type="evidence" value="ECO:0007669"/>
    <property type="project" value="InterPro"/>
</dbReference>
<feature type="domain" description="Large ribosomal subunit protein bL25 beta" evidence="8">
    <location>
        <begin position="102"/>
        <end position="181"/>
    </location>
</feature>
<dbReference type="InterPro" id="IPR011035">
    <property type="entry name" value="Ribosomal_bL25/Gln-tRNA_synth"/>
</dbReference>
<dbReference type="InterPro" id="IPR020056">
    <property type="entry name" value="Rbsml_bL25/Gln-tRNA_synth_N"/>
</dbReference>
<dbReference type="HAMAP" id="MF_01334">
    <property type="entry name" value="Ribosomal_bL25_CTC"/>
    <property type="match status" value="1"/>
</dbReference>
<keyword evidence="10" id="KW-1185">Reference proteome</keyword>
<evidence type="ECO:0000256" key="6">
    <source>
        <dbReference type="SAM" id="MobiDB-lite"/>
    </source>
</evidence>
<evidence type="ECO:0000259" key="8">
    <source>
        <dbReference type="Pfam" id="PF14693"/>
    </source>
</evidence>
<feature type="compositionally biased region" description="Acidic residues" evidence="6">
    <location>
        <begin position="181"/>
        <end position="206"/>
    </location>
</feature>
<dbReference type="Proteomes" id="UP000290567">
    <property type="component" value="Unassembled WGS sequence"/>
</dbReference>
<evidence type="ECO:0000256" key="1">
    <source>
        <dbReference type="ARBA" id="ARBA00022730"/>
    </source>
</evidence>
<name>A0A4P5PLE9_9ENTE</name>
<dbReference type="InterPro" id="IPR020930">
    <property type="entry name" value="Ribosomal_uL5_bac-type"/>
</dbReference>
<evidence type="ECO:0000256" key="3">
    <source>
        <dbReference type="ARBA" id="ARBA00022980"/>
    </source>
</evidence>
<dbReference type="NCBIfam" id="TIGR00731">
    <property type="entry name" value="bL25_bact_ctc"/>
    <property type="match status" value="1"/>
</dbReference>
<dbReference type="InterPro" id="IPR020057">
    <property type="entry name" value="Ribosomal_bL25_b-dom"/>
</dbReference>
<dbReference type="RefSeq" id="WP_146622546.1">
    <property type="nucleotide sequence ID" value="NZ_BJCC01000015.1"/>
</dbReference>
<dbReference type="AlphaFoldDB" id="A0A4P5PLE9"/>
<keyword evidence="3 5" id="KW-0689">Ribosomal protein</keyword>
<dbReference type="Gene3D" id="2.40.240.10">
    <property type="entry name" value="Ribosomal Protein L25, Chain P"/>
    <property type="match status" value="1"/>
</dbReference>
<dbReference type="InterPro" id="IPR029751">
    <property type="entry name" value="Ribosomal_L25_dom"/>
</dbReference>
<dbReference type="SUPFAM" id="SSF50715">
    <property type="entry name" value="Ribosomal protein L25-like"/>
    <property type="match status" value="1"/>
</dbReference>
<dbReference type="InterPro" id="IPR001021">
    <property type="entry name" value="Ribosomal_bL25_long"/>
</dbReference>
<comment type="similarity">
    <text evidence="5">Belongs to the bacterial ribosomal protein bL25 family. CTC subfamily.</text>
</comment>
<protein>
    <recommendedName>
        <fullName evidence="5">Large ribosomal subunit protein bL25</fullName>
    </recommendedName>
    <alternativeName>
        <fullName evidence="5">General stress protein CTC</fullName>
    </alternativeName>
</protein>
<keyword evidence="4 5" id="KW-0687">Ribonucleoprotein</keyword>
<dbReference type="NCBIfam" id="NF004133">
    <property type="entry name" value="PRK05618.2-4"/>
    <property type="match status" value="1"/>
</dbReference>
<dbReference type="EMBL" id="BJCC01000015">
    <property type="protein sequence ID" value="GCF94103.1"/>
    <property type="molecule type" value="Genomic_DNA"/>
</dbReference>
<dbReference type="CDD" id="cd00495">
    <property type="entry name" value="Ribosomal_L25_TL5_CTC"/>
    <property type="match status" value="1"/>
</dbReference>
<organism evidence="9 10">
    <name type="scientific">Enterococcus florum</name>
    <dbReference type="NCBI Taxonomy" id="2480627"/>
    <lineage>
        <taxon>Bacteria</taxon>
        <taxon>Bacillati</taxon>
        <taxon>Bacillota</taxon>
        <taxon>Bacilli</taxon>
        <taxon>Lactobacillales</taxon>
        <taxon>Enterococcaceae</taxon>
        <taxon>Enterococcus</taxon>
    </lineage>
</organism>
<dbReference type="InterPro" id="IPR037121">
    <property type="entry name" value="Ribosomal_bL25_C"/>
</dbReference>
<evidence type="ECO:0000259" key="7">
    <source>
        <dbReference type="Pfam" id="PF01386"/>
    </source>
</evidence>
<evidence type="ECO:0000313" key="10">
    <source>
        <dbReference type="Proteomes" id="UP000290567"/>
    </source>
</evidence>
<evidence type="ECO:0000256" key="4">
    <source>
        <dbReference type="ARBA" id="ARBA00023274"/>
    </source>
</evidence>
<dbReference type="PANTHER" id="PTHR33284">
    <property type="entry name" value="RIBOSOMAL PROTEIN L25/GLN-TRNA SYNTHETASE, ANTI-CODON-BINDING DOMAIN-CONTAINING PROTEIN"/>
    <property type="match status" value="1"/>
</dbReference>
<comment type="caution">
    <text evidence="9">The sequence shown here is derived from an EMBL/GenBank/DDBJ whole genome shotgun (WGS) entry which is preliminary data.</text>
</comment>
<comment type="function">
    <text evidence="5">This is one of the proteins that binds to the 5S RNA in the ribosome where it forms part of the central protuberance.</text>
</comment>
<dbReference type="OrthoDB" id="9790002at2"/>
<dbReference type="Pfam" id="PF01386">
    <property type="entry name" value="Ribosomal_L25p"/>
    <property type="match status" value="1"/>
</dbReference>
<keyword evidence="2 5" id="KW-0694">RNA-binding</keyword>
<gene>
    <name evidence="5 9" type="primary">rplY</name>
    <name evidence="5" type="synonym">ctc</name>
    <name evidence="9" type="ORF">NRIC_19940</name>
</gene>
<reference evidence="10" key="1">
    <citation type="submission" date="2019-02" db="EMBL/GenBank/DDBJ databases">
        <title>Draft genome sequence of Enterococcus sp. Gos25-1.</title>
        <authorList>
            <person name="Tanaka N."/>
            <person name="Shiwa Y."/>
            <person name="Fujita N."/>
        </authorList>
    </citation>
    <scope>NUCLEOTIDE SEQUENCE [LARGE SCALE GENOMIC DNA]</scope>
    <source>
        <strain evidence="10">Gos25-1</strain>
    </source>
</reference>
<evidence type="ECO:0000256" key="5">
    <source>
        <dbReference type="HAMAP-Rule" id="MF_01334"/>
    </source>
</evidence>
<comment type="subunit">
    <text evidence="5">Part of the 50S ribosomal subunit; part of the 5S rRNA/L5/L18/L25 subcomplex. Contacts the 5S rRNA. Binds to the 5S rRNA independently of L5 and L18.</text>
</comment>
<evidence type="ECO:0000313" key="9">
    <source>
        <dbReference type="EMBL" id="GCF94103.1"/>
    </source>
</evidence>
<dbReference type="GO" id="GO:0006412">
    <property type="term" value="P:translation"/>
    <property type="evidence" value="ECO:0007669"/>
    <property type="project" value="UniProtKB-UniRule"/>
</dbReference>
<dbReference type="GO" id="GO:0008097">
    <property type="term" value="F:5S rRNA binding"/>
    <property type="evidence" value="ECO:0007669"/>
    <property type="project" value="InterPro"/>
</dbReference>
<accession>A0A4P5PLE9</accession>
<proteinExistence type="inferred from homology"/>
<dbReference type="PANTHER" id="PTHR33284:SF1">
    <property type="entry name" value="RIBOSOMAL PROTEIN L25_GLN-TRNA SYNTHETASE, ANTI-CODON-BINDING DOMAIN-CONTAINING PROTEIN"/>
    <property type="match status" value="1"/>
</dbReference>
<feature type="domain" description="Large ribosomal subunit protein bL25 L25" evidence="7">
    <location>
        <begin position="5"/>
        <end position="91"/>
    </location>
</feature>
<dbReference type="Pfam" id="PF14693">
    <property type="entry name" value="Ribosomal_TL5_C"/>
    <property type="match status" value="1"/>
</dbReference>